<feature type="region of interest" description="Disordered" evidence="1">
    <location>
        <begin position="20"/>
        <end position="48"/>
    </location>
</feature>
<sequence>MDVGLSVVNGLRHRLSGRNESGIGIHRLGNGEQNQGSGQDSGTRIRTKSVTGIEIRNCTGSTIENGDEIGIYSKIV</sequence>
<keyword evidence="3" id="KW-1185">Reference proteome</keyword>
<accession>A0A4C1ZKY9</accession>
<dbReference type="Proteomes" id="UP000299102">
    <property type="component" value="Unassembled WGS sequence"/>
</dbReference>
<feature type="compositionally biased region" description="Polar residues" evidence="1">
    <location>
        <begin position="31"/>
        <end position="48"/>
    </location>
</feature>
<evidence type="ECO:0000313" key="3">
    <source>
        <dbReference type="Proteomes" id="UP000299102"/>
    </source>
</evidence>
<dbReference type="AlphaFoldDB" id="A0A4C1ZKY9"/>
<dbReference type="EMBL" id="BGZK01001933">
    <property type="protein sequence ID" value="GBP88438.1"/>
    <property type="molecule type" value="Genomic_DNA"/>
</dbReference>
<organism evidence="2 3">
    <name type="scientific">Eumeta variegata</name>
    <name type="common">Bagworm moth</name>
    <name type="synonym">Eumeta japonica</name>
    <dbReference type="NCBI Taxonomy" id="151549"/>
    <lineage>
        <taxon>Eukaryota</taxon>
        <taxon>Metazoa</taxon>
        <taxon>Ecdysozoa</taxon>
        <taxon>Arthropoda</taxon>
        <taxon>Hexapoda</taxon>
        <taxon>Insecta</taxon>
        <taxon>Pterygota</taxon>
        <taxon>Neoptera</taxon>
        <taxon>Endopterygota</taxon>
        <taxon>Lepidoptera</taxon>
        <taxon>Glossata</taxon>
        <taxon>Ditrysia</taxon>
        <taxon>Tineoidea</taxon>
        <taxon>Psychidae</taxon>
        <taxon>Oiketicinae</taxon>
        <taxon>Eumeta</taxon>
    </lineage>
</organism>
<comment type="caution">
    <text evidence="2">The sequence shown here is derived from an EMBL/GenBank/DDBJ whole genome shotgun (WGS) entry which is preliminary data.</text>
</comment>
<name>A0A4C1ZKY9_EUMVA</name>
<reference evidence="2 3" key="1">
    <citation type="journal article" date="2019" name="Commun. Biol.">
        <title>The bagworm genome reveals a unique fibroin gene that provides high tensile strength.</title>
        <authorList>
            <person name="Kono N."/>
            <person name="Nakamura H."/>
            <person name="Ohtoshi R."/>
            <person name="Tomita M."/>
            <person name="Numata K."/>
            <person name="Arakawa K."/>
        </authorList>
    </citation>
    <scope>NUCLEOTIDE SEQUENCE [LARGE SCALE GENOMIC DNA]</scope>
</reference>
<proteinExistence type="predicted"/>
<protein>
    <submittedName>
        <fullName evidence="2">Uncharacterized protein</fullName>
    </submittedName>
</protein>
<gene>
    <name evidence="2" type="ORF">EVAR_61036_1</name>
</gene>
<evidence type="ECO:0000256" key="1">
    <source>
        <dbReference type="SAM" id="MobiDB-lite"/>
    </source>
</evidence>
<evidence type="ECO:0000313" key="2">
    <source>
        <dbReference type="EMBL" id="GBP88438.1"/>
    </source>
</evidence>